<proteinExistence type="predicted"/>
<organism evidence="1">
    <name type="scientific">Vitis vinifera</name>
    <name type="common">Grape</name>
    <dbReference type="NCBI Taxonomy" id="29760"/>
    <lineage>
        <taxon>Eukaryota</taxon>
        <taxon>Viridiplantae</taxon>
        <taxon>Streptophyta</taxon>
        <taxon>Embryophyta</taxon>
        <taxon>Tracheophyta</taxon>
        <taxon>Spermatophyta</taxon>
        <taxon>Magnoliopsida</taxon>
        <taxon>eudicotyledons</taxon>
        <taxon>Gunneridae</taxon>
        <taxon>Pentapetalae</taxon>
        <taxon>rosids</taxon>
        <taxon>Vitales</taxon>
        <taxon>Vitaceae</taxon>
        <taxon>Viteae</taxon>
        <taxon>Vitis</taxon>
    </lineage>
</organism>
<sequence length="107" mass="11318">MFEGLFELVLLKYQDSSLYLPSATSMPEITTLHATVLGENEVVVLKGMHSHASLTCDDATTIQEAIVEYEIVAAAAAAATISFGGDEAVVDETDVIDEAQTLVAVVT</sequence>
<name>A5C8H5_VITVI</name>
<accession>A5C8H5</accession>
<evidence type="ECO:0000313" key="1">
    <source>
        <dbReference type="EMBL" id="CAN68764.1"/>
    </source>
</evidence>
<gene>
    <name evidence="1" type="ORF">VITISV_024752</name>
</gene>
<reference evidence="1" key="1">
    <citation type="journal article" date="2007" name="PLoS ONE">
        <title>The first genome sequence of an elite grapevine cultivar (Pinot noir Vitis vinifera L.): coping with a highly heterozygous genome.</title>
        <authorList>
            <person name="Velasco R."/>
            <person name="Zharkikh A."/>
            <person name="Troggio M."/>
            <person name="Cartwright D.A."/>
            <person name="Cestaro A."/>
            <person name="Pruss D."/>
            <person name="Pindo M."/>
            <person name="FitzGerald L.M."/>
            <person name="Vezzulli S."/>
            <person name="Reid J."/>
            <person name="Malacarne G."/>
            <person name="Iliev D."/>
            <person name="Coppola G."/>
            <person name="Wardell B."/>
            <person name="Micheletti D."/>
            <person name="Macalma T."/>
            <person name="Facci M."/>
            <person name="Mitchell J.T."/>
            <person name="Perazzolli M."/>
            <person name="Eldredge G."/>
            <person name="Gatto P."/>
            <person name="Oyzerski R."/>
            <person name="Moretto M."/>
            <person name="Gutin N."/>
            <person name="Stefanini M."/>
            <person name="Chen Y."/>
            <person name="Segala C."/>
            <person name="Davenport C."/>
            <person name="Dematte L."/>
            <person name="Mraz A."/>
            <person name="Battilana J."/>
            <person name="Stormo K."/>
            <person name="Costa F."/>
            <person name="Tao Q."/>
            <person name="Si-Ammour A."/>
            <person name="Harkins T."/>
            <person name="Lackey A."/>
            <person name="Perbost C."/>
            <person name="Taillon B."/>
            <person name="Stella A."/>
            <person name="Solovyev V."/>
            <person name="Fawcett J.A."/>
            <person name="Sterck L."/>
            <person name="Vandepoele K."/>
            <person name="Grando S.M."/>
            <person name="Toppo S."/>
            <person name="Moser C."/>
            <person name="Lanchbury J."/>
            <person name="Bogden R."/>
            <person name="Skolnick M."/>
            <person name="Sgaramella V."/>
            <person name="Bhatnagar S.K."/>
            <person name="Fontana P."/>
            <person name="Gutin A."/>
            <person name="Van de Peer Y."/>
            <person name="Salamini F."/>
            <person name="Viola R."/>
        </authorList>
    </citation>
    <scope>NUCLEOTIDE SEQUENCE</scope>
</reference>
<dbReference type="AlphaFoldDB" id="A5C8H5"/>
<dbReference type="EMBL" id="AM485999">
    <property type="protein sequence ID" value="CAN68764.1"/>
    <property type="molecule type" value="Genomic_DNA"/>
</dbReference>
<protein>
    <submittedName>
        <fullName evidence="1">Uncharacterized protein</fullName>
    </submittedName>
</protein>